<organism evidence="2 3">
    <name type="scientific">Pseudomonas syringae pv. coryli</name>
    <dbReference type="NCBI Taxonomy" id="317659"/>
    <lineage>
        <taxon>Bacteria</taxon>
        <taxon>Pseudomonadati</taxon>
        <taxon>Pseudomonadota</taxon>
        <taxon>Gammaproteobacteria</taxon>
        <taxon>Pseudomonadales</taxon>
        <taxon>Pseudomonadaceae</taxon>
        <taxon>Pseudomonas</taxon>
    </lineage>
</organism>
<reference evidence="2 3" key="1">
    <citation type="submission" date="2015-09" db="EMBL/GenBank/DDBJ databases">
        <title>Genome announcement of multiple Pseudomonas syringae strains.</title>
        <authorList>
            <person name="Thakur S."/>
            <person name="Wang P.W."/>
            <person name="Gong Y."/>
            <person name="Weir B.S."/>
            <person name="Guttman D.S."/>
        </authorList>
    </citation>
    <scope>NUCLEOTIDE SEQUENCE [LARGE SCALE GENOMIC DNA]</scope>
    <source>
        <strain evidence="2 3">ICMP17001</strain>
    </source>
</reference>
<keyword evidence="3" id="KW-1185">Reference proteome</keyword>
<feature type="region of interest" description="Disordered" evidence="1">
    <location>
        <begin position="602"/>
        <end position="622"/>
    </location>
</feature>
<proteinExistence type="predicted"/>
<evidence type="ECO:0000313" key="2">
    <source>
        <dbReference type="EMBL" id="KPW95427.1"/>
    </source>
</evidence>
<sequence>MQKGKTISQGPAFLATFAQKCLQMRHQPAQISIDRLRVQCAPALEKTHLTARRAPRLRIERHAGLEGDREEVAAVHGFTRGTERITSILAKRLQRAVNVHGHGLQRRGAQRQVPYGAGQVARRAAKQLHDGFIDRQLAFATAVLDPYITTVFRPCGGYLMVPDLKFVTALAGERRHCRAETGVEPGLAEHSRMAIRCQLEGLDVGLFAGGVATFPIVDRQMVALERIAQRDQQVLRDGRLLDCKRRLYKQRTMHIDAIEQMADVHPVRLQADDRQRDGGTGQVLAAFIAQRAVRILKEHRPVGIPACQYPVAASQVSDGGQLTQQRRVRGNGIQRVVIAAERLLMTDFPATKHNSRLRGRGLRHAHLPGKVNSEPTRLTGKVEFRIEILLKRRVPLRQKVAHHVGYGFKVFLHLAQRVQGPAAAIFDFDLGELRTPVDHAADIEVRPETITGPQRFEIDVDPGAPERLEPKQVRRGHRAGVSFDIGKRHRLIGVEVFAAQFRVLEKPFALDCHQPVGLGNERDVTGFEGVTRHFEDMRFIVVGLKVTVDFQHQVLEGALSECLVHRGGQLPHVRYLKRGEFTFQLHFRTPAHVPAVITQHRLRNGDARSGRSGQTLPGPPDSTFDRFDIHQVQEQGPGFALVNVVINATFIGVMHHRQGGHQGLIGRSTIERRIQHMHARTAVLGTLALPGIEHLKVEVFHGHRHMSVMGIGKPLRMQRTAGDEQAVVRVTGSRSLCVDNGDQRRIEAAVEGVRIEKQQ</sequence>
<dbReference type="Proteomes" id="UP000051335">
    <property type="component" value="Unassembled WGS sequence"/>
</dbReference>
<name>A0A0P9MTP3_9PSED</name>
<dbReference type="AlphaFoldDB" id="A0A0P9MTP3"/>
<accession>A0A0P9MTP3</accession>
<protein>
    <submittedName>
        <fullName evidence="2">Uncharacterized protein</fullName>
    </submittedName>
</protein>
<dbReference type="EMBL" id="LJQC01000699">
    <property type="protein sequence ID" value="KPW95427.1"/>
    <property type="molecule type" value="Genomic_DNA"/>
</dbReference>
<gene>
    <name evidence="2" type="ORF">ALO75_05426</name>
</gene>
<comment type="caution">
    <text evidence="2">The sequence shown here is derived from an EMBL/GenBank/DDBJ whole genome shotgun (WGS) entry which is preliminary data.</text>
</comment>
<evidence type="ECO:0000313" key="3">
    <source>
        <dbReference type="Proteomes" id="UP000051335"/>
    </source>
</evidence>
<evidence type="ECO:0000256" key="1">
    <source>
        <dbReference type="SAM" id="MobiDB-lite"/>
    </source>
</evidence>